<dbReference type="PROSITE" id="PS50850">
    <property type="entry name" value="MFS"/>
    <property type="match status" value="1"/>
</dbReference>
<dbReference type="GO" id="GO:0016020">
    <property type="term" value="C:membrane"/>
    <property type="evidence" value="ECO:0007669"/>
    <property type="project" value="UniProtKB-SubCell"/>
</dbReference>
<dbReference type="InterPro" id="IPR036259">
    <property type="entry name" value="MFS_trans_sf"/>
</dbReference>
<feature type="transmembrane region" description="Helical" evidence="8">
    <location>
        <begin position="506"/>
        <end position="525"/>
    </location>
</feature>
<evidence type="ECO:0000259" key="9">
    <source>
        <dbReference type="PROSITE" id="PS50850"/>
    </source>
</evidence>
<feature type="transmembrane region" description="Helical" evidence="8">
    <location>
        <begin position="413"/>
        <end position="432"/>
    </location>
</feature>
<keyword evidence="4" id="KW-0769">Symport</keyword>
<dbReference type="Pfam" id="PF07690">
    <property type="entry name" value="MFS_1"/>
    <property type="match status" value="1"/>
</dbReference>
<organism evidence="10 11">
    <name type="scientific">Macrosiphum euphorbiae</name>
    <name type="common">potato aphid</name>
    <dbReference type="NCBI Taxonomy" id="13131"/>
    <lineage>
        <taxon>Eukaryota</taxon>
        <taxon>Metazoa</taxon>
        <taxon>Ecdysozoa</taxon>
        <taxon>Arthropoda</taxon>
        <taxon>Hexapoda</taxon>
        <taxon>Insecta</taxon>
        <taxon>Pterygota</taxon>
        <taxon>Neoptera</taxon>
        <taxon>Paraneoptera</taxon>
        <taxon>Hemiptera</taxon>
        <taxon>Sternorrhyncha</taxon>
        <taxon>Aphidomorpha</taxon>
        <taxon>Aphidoidea</taxon>
        <taxon>Aphididae</taxon>
        <taxon>Macrosiphini</taxon>
        <taxon>Macrosiphum</taxon>
    </lineage>
</organism>
<evidence type="ECO:0000256" key="8">
    <source>
        <dbReference type="SAM" id="Phobius"/>
    </source>
</evidence>
<dbReference type="GO" id="GO:0006820">
    <property type="term" value="P:monoatomic anion transport"/>
    <property type="evidence" value="ECO:0007669"/>
    <property type="project" value="TreeGrafter"/>
</dbReference>
<feature type="transmembrane region" description="Helical" evidence="8">
    <location>
        <begin position="329"/>
        <end position="355"/>
    </location>
</feature>
<dbReference type="SUPFAM" id="SSF103473">
    <property type="entry name" value="MFS general substrate transporter"/>
    <property type="match status" value="1"/>
</dbReference>
<feature type="transmembrane region" description="Helical" evidence="8">
    <location>
        <begin position="247"/>
        <end position="268"/>
    </location>
</feature>
<evidence type="ECO:0000256" key="3">
    <source>
        <dbReference type="ARBA" id="ARBA00022692"/>
    </source>
</evidence>
<comment type="subcellular location">
    <subcellularLocation>
        <location evidence="1">Membrane</location>
        <topology evidence="1">Multi-pass membrane protein</topology>
    </subcellularLocation>
</comment>
<feature type="region of interest" description="Disordered" evidence="7">
    <location>
        <begin position="536"/>
        <end position="562"/>
    </location>
</feature>
<evidence type="ECO:0000256" key="5">
    <source>
        <dbReference type="ARBA" id="ARBA00022989"/>
    </source>
</evidence>
<evidence type="ECO:0000256" key="7">
    <source>
        <dbReference type="SAM" id="MobiDB-lite"/>
    </source>
</evidence>
<keyword evidence="2" id="KW-0813">Transport</keyword>
<sequence length="562" mass="62666">MCRCQLTSLRLDLALPQRHNSSLGEDISFKFLIMNLPQKKYNFKQIIGITFENEEKEESANVETGLVIKQNRSMNCSRILNLMVLFGFMVNYMLRVNFTIAIVDMVPNHKQNVSIEQAANFSTSPLNDTNATVSWTQSNPPGVVKFNWSEYEQNMILGSFFWGYVLTELPGGRLAEMIGARPVFGYSMLLASMVTLLTPMAAKISIYCLMFCRVFLGFTLGVTWPAILPLAANWIPPNERSKFMSNMMASTLGAAITLPICGILISAWGWESAFYITGLVGLAWSTLWFNLVFETPADHPRISEYERHYIETEIAKQSKPGTKPKKLPWIQILTSFPVWAIVITHGASVFGYFTIVNQLPTYMKYLLHFDIKSNGFLSSLPYLGKYFMALFAGIIADRLLNSEKISKTMTRKIFTFIGVFTPGILMILQVYFGDNQVWSVMIFTIALTLNGAVTGGYLGNGLDIAPNFSGTIFGMANTLSSFGGSLSSYLVGKLTNNNQTFEQWCIVFWILAGTYMCGAIVFLIFGTAKTLSWNSGPSSDETNGISTNELEAMKPLKNSTSS</sequence>
<feature type="transmembrane region" description="Helical" evidence="8">
    <location>
        <begin position="438"/>
        <end position="459"/>
    </location>
</feature>
<feature type="compositionally biased region" description="Polar residues" evidence="7">
    <location>
        <begin position="536"/>
        <end position="549"/>
    </location>
</feature>
<dbReference type="InterPro" id="IPR011701">
    <property type="entry name" value="MFS"/>
</dbReference>
<evidence type="ECO:0000256" key="2">
    <source>
        <dbReference type="ARBA" id="ARBA00022448"/>
    </source>
</evidence>
<evidence type="ECO:0000313" key="11">
    <source>
        <dbReference type="Proteomes" id="UP001160148"/>
    </source>
</evidence>
<feature type="domain" description="Major facilitator superfamily (MFS) profile" evidence="9">
    <location>
        <begin position="83"/>
        <end position="530"/>
    </location>
</feature>
<dbReference type="Proteomes" id="UP001160148">
    <property type="component" value="Unassembled WGS sequence"/>
</dbReference>
<dbReference type="CDD" id="cd17318">
    <property type="entry name" value="MFS_SLC17"/>
    <property type="match status" value="1"/>
</dbReference>
<reference evidence="10 11" key="1">
    <citation type="submission" date="2023-01" db="EMBL/GenBank/DDBJ databases">
        <authorList>
            <person name="Whitehead M."/>
        </authorList>
    </citation>
    <scope>NUCLEOTIDE SEQUENCE [LARGE SCALE GENOMIC DNA]</scope>
</reference>
<dbReference type="InterPro" id="IPR050382">
    <property type="entry name" value="MFS_Na/Anion_cotransporter"/>
</dbReference>
<dbReference type="InterPro" id="IPR020846">
    <property type="entry name" value="MFS_dom"/>
</dbReference>
<proteinExistence type="predicted"/>
<feature type="transmembrane region" description="Helical" evidence="8">
    <location>
        <begin position="274"/>
        <end position="293"/>
    </location>
</feature>
<evidence type="ECO:0000313" key="10">
    <source>
        <dbReference type="EMBL" id="CAI6368763.1"/>
    </source>
</evidence>
<dbReference type="FunFam" id="1.20.1250.20:FF:000003">
    <property type="entry name" value="Solute carrier family 17 member 3"/>
    <property type="match status" value="1"/>
</dbReference>
<comment type="caution">
    <text evidence="10">The sequence shown here is derived from an EMBL/GenBank/DDBJ whole genome shotgun (WGS) entry which is preliminary data.</text>
</comment>
<protein>
    <recommendedName>
        <fullName evidence="9">Major facilitator superfamily (MFS) profile domain-containing protein</fullName>
    </recommendedName>
</protein>
<keyword evidence="11" id="KW-1185">Reference proteome</keyword>
<feature type="transmembrane region" description="Helical" evidence="8">
    <location>
        <begin position="214"/>
        <end position="235"/>
    </location>
</feature>
<dbReference type="EMBL" id="CARXXK010000005">
    <property type="protein sequence ID" value="CAI6368763.1"/>
    <property type="molecule type" value="Genomic_DNA"/>
</dbReference>
<feature type="transmembrane region" description="Helical" evidence="8">
    <location>
        <begin position="383"/>
        <end position="401"/>
    </location>
</feature>
<evidence type="ECO:0000256" key="1">
    <source>
        <dbReference type="ARBA" id="ARBA00004141"/>
    </source>
</evidence>
<dbReference type="Gene3D" id="1.20.1250.20">
    <property type="entry name" value="MFS general substrate transporter like domains"/>
    <property type="match status" value="2"/>
</dbReference>
<dbReference type="PANTHER" id="PTHR11662:SF411">
    <property type="entry name" value="GH05102P"/>
    <property type="match status" value="1"/>
</dbReference>
<gene>
    <name evidence="10" type="ORF">MEUPH1_LOCUS23087</name>
</gene>
<keyword evidence="6 8" id="KW-0472">Membrane</keyword>
<feature type="transmembrane region" description="Helical" evidence="8">
    <location>
        <begin position="79"/>
        <end position="103"/>
    </location>
</feature>
<evidence type="ECO:0000256" key="6">
    <source>
        <dbReference type="ARBA" id="ARBA00023136"/>
    </source>
</evidence>
<name>A0AAV0XM01_9HEMI</name>
<dbReference type="GO" id="GO:0015293">
    <property type="term" value="F:symporter activity"/>
    <property type="evidence" value="ECO:0007669"/>
    <property type="project" value="UniProtKB-KW"/>
</dbReference>
<feature type="transmembrane region" description="Helical" evidence="8">
    <location>
        <begin position="471"/>
        <end position="491"/>
    </location>
</feature>
<keyword evidence="3 8" id="KW-0812">Transmembrane</keyword>
<evidence type="ECO:0000256" key="4">
    <source>
        <dbReference type="ARBA" id="ARBA00022847"/>
    </source>
</evidence>
<accession>A0AAV0XM01</accession>
<feature type="transmembrane region" description="Helical" evidence="8">
    <location>
        <begin position="183"/>
        <end position="202"/>
    </location>
</feature>
<dbReference type="AlphaFoldDB" id="A0AAV0XM01"/>
<dbReference type="PANTHER" id="PTHR11662">
    <property type="entry name" value="SOLUTE CARRIER FAMILY 17"/>
    <property type="match status" value="1"/>
</dbReference>
<keyword evidence="5 8" id="KW-1133">Transmembrane helix</keyword>